<dbReference type="EMBL" id="FRCP01000010">
    <property type="protein sequence ID" value="SHM46079.1"/>
    <property type="molecule type" value="Genomic_DNA"/>
</dbReference>
<evidence type="ECO:0000256" key="6">
    <source>
        <dbReference type="SAM" id="Phobius"/>
    </source>
</evidence>
<reference evidence="7 8" key="1">
    <citation type="submission" date="2016-11" db="EMBL/GenBank/DDBJ databases">
        <authorList>
            <person name="Jaros S."/>
            <person name="Januszkiewicz K."/>
            <person name="Wedrychowicz H."/>
        </authorList>
    </citation>
    <scope>NUCLEOTIDE SEQUENCE [LARGE SCALE GENOMIC DNA]</scope>
    <source>
        <strain evidence="7 8">DSM 15930</strain>
    </source>
</reference>
<organism evidence="7 8">
    <name type="scientific">Anaerosporobacter mobilis DSM 15930</name>
    <dbReference type="NCBI Taxonomy" id="1120996"/>
    <lineage>
        <taxon>Bacteria</taxon>
        <taxon>Bacillati</taxon>
        <taxon>Bacillota</taxon>
        <taxon>Clostridia</taxon>
        <taxon>Lachnospirales</taxon>
        <taxon>Lachnospiraceae</taxon>
        <taxon>Anaerosporobacter</taxon>
    </lineage>
</organism>
<keyword evidence="3 6" id="KW-0812">Transmembrane</keyword>
<dbReference type="Proteomes" id="UP000184038">
    <property type="component" value="Unassembled WGS sequence"/>
</dbReference>
<evidence type="ECO:0000313" key="8">
    <source>
        <dbReference type="Proteomes" id="UP000184038"/>
    </source>
</evidence>
<comment type="subcellular location">
    <subcellularLocation>
        <location evidence="1">Cell membrane</location>
        <topology evidence="1">Multi-pass membrane protein</topology>
    </subcellularLocation>
</comment>
<feature type="transmembrane region" description="Helical" evidence="6">
    <location>
        <begin position="77"/>
        <end position="94"/>
    </location>
</feature>
<keyword evidence="4 6" id="KW-1133">Transmembrane helix</keyword>
<sequence length="129" mass="14099">MKNMNETLKDLIIGIVLFMLIVCIIGALVSNNKLSFILGDILGSLIAVLIAIHMNATISRALHMNEEGAAKYTKKMSILRLIIMGCAVVVALTLPEVFNLIGTLLGILGLKISAYLQPLTNRYITKKIF</sequence>
<dbReference type="STRING" id="1120996.SAMN02746066_02045"/>
<gene>
    <name evidence="7" type="ORF">SAMN02746066_02045</name>
</gene>
<evidence type="ECO:0000256" key="5">
    <source>
        <dbReference type="ARBA" id="ARBA00023136"/>
    </source>
</evidence>
<keyword evidence="5 6" id="KW-0472">Membrane</keyword>
<dbReference type="GO" id="GO:0005886">
    <property type="term" value="C:plasma membrane"/>
    <property type="evidence" value="ECO:0007669"/>
    <property type="project" value="UniProtKB-SubCell"/>
</dbReference>
<feature type="transmembrane region" description="Helical" evidence="6">
    <location>
        <begin position="12"/>
        <end position="30"/>
    </location>
</feature>
<name>A0A1M7IZC7_9FIRM</name>
<dbReference type="OrthoDB" id="1778891at2"/>
<protein>
    <submittedName>
        <fullName evidence="7">ATP synthase I chain</fullName>
    </submittedName>
</protein>
<keyword evidence="2" id="KW-1003">Cell membrane</keyword>
<feature type="transmembrane region" description="Helical" evidence="6">
    <location>
        <begin position="36"/>
        <end position="56"/>
    </location>
</feature>
<dbReference type="InterPro" id="IPR005598">
    <property type="entry name" value="ATP_synth_I"/>
</dbReference>
<accession>A0A1M7IZC7</accession>
<dbReference type="AlphaFoldDB" id="A0A1M7IZC7"/>
<evidence type="ECO:0000256" key="3">
    <source>
        <dbReference type="ARBA" id="ARBA00022692"/>
    </source>
</evidence>
<dbReference type="RefSeq" id="WP_073287087.1">
    <property type="nucleotide sequence ID" value="NZ_FRCP01000010.1"/>
</dbReference>
<keyword evidence="8" id="KW-1185">Reference proteome</keyword>
<evidence type="ECO:0000313" key="7">
    <source>
        <dbReference type="EMBL" id="SHM46079.1"/>
    </source>
</evidence>
<evidence type="ECO:0000256" key="2">
    <source>
        <dbReference type="ARBA" id="ARBA00022475"/>
    </source>
</evidence>
<dbReference type="Pfam" id="PF03899">
    <property type="entry name" value="ATP-synt_I"/>
    <property type="match status" value="1"/>
</dbReference>
<proteinExistence type="predicted"/>
<evidence type="ECO:0000256" key="1">
    <source>
        <dbReference type="ARBA" id="ARBA00004651"/>
    </source>
</evidence>
<evidence type="ECO:0000256" key="4">
    <source>
        <dbReference type="ARBA" id="ARBA00022989"/>
    </source>
</evidence>
<feature type="transmembrane region" description="Helical" evidence="6">
    <location>
        <begin position="100"/>
        <end position="119"/>
    </location>
</feature>